<feature type="domain" description="Myb-like" evidence="5">
    <location>
        <begin position="59"/>
        <end position="110"/>
    </location>
</feature>
<dbReference type="Proteomes" id="UP001470230">
    <property type="component" value="Unassembled WGS sequence"/>
</dbReference>
<dbReference type="CDD" id="cd00167">
    <property type="entry name" value="SANT"/>
    <property type="match status" value="2"/>
</dbReference>
<evidence type="ECO:0000256" key="3">
    <source>
        <dbReference type="ARBA" id="ARBA00023163"/>
    </source>
</evidence>
<dbReference type="PROSITE" id="PS50090">
    <property type="entry name" value="MYB_LIKE"/>
    <property type="match status" value="2"/>
</dbReference>
<protein>
    <recommendedName>
        <fullName evidence="9">Myb-like DNA-binding domain containing protein</fullName>
    </recommendedName>
</protein>
<evidence type="ECO:0000313" key="8">
    <source>
        <dbReference type="Proteomes" id="UP001470230"/>
    </source>
</evidence>
<feature type="domain" description="HTH myb-type" evidence="6">
    <location>
        <begin position="63"/>
        <end position="114"/>
    </location>
</feature>
<gene>
    <name evidence="7" type="ORF">M9Y10_020810</name>
</gene>
<reference evidence="7 8" key="1">
    <citation type="submission" date="2024-04" db="EMBL/GenBank/DDBJ databases">
        <title>Tritrichomonas musculus Genome.</title>
        <authorList>
            <person name="Alves-Ferreira E."/>
            <person name="Grigg M."/>
            <person name="Lorenzi H."/>
            <person name="Galac M."/>
        </authorList>
    </citation>
    <scope>NUCLEOTIDE SEQUENCE [LARGE SCALE GENOMIC DNA]</scope>
    <source>
        <strain evidence="7 8">EAF2021</strain>
    </source>
</reference>
<dbReference type="PROSITE" id="PS51294">
    <property type="entry name" value="HTH_MYB"/>
    <property type="match status" value="2"/>
</dbReference>
<evidence type="ECO:0008006" key="9">
    <source>
        <dbReference type="Google" id="ProtNLM"/>
    </source>
</evidence>
<dbReference type="PANTHER" id="PTHR46621:SF1">
    <property type="entry name" value="SNRNA-ACTIVATING PROTEIN COMPLEX SUBUNIT 4"/>
    <property type="match status" value="1"/>
</dbReference>
<feature type="domain" description="HTH myb-type" evidence="6">
    <location>
        <begin position="118"/>
        <end position="165"/>
    </location>
</feature>
<keyword evidence="4" id="KW-0539">Nucleus</keyword>
<keyword evidence="2" id="KW-0238">DNA-binding</keyword>
<organism evidence="7 8">
    <name type="scientific">Tritrichomonas musculus</name>
    <dbReference type="NCBI Taxonomy" id="1915356"/>
    <lineage>
        <taxon>Eukaryota</taxon>
        <taxon>Metamonada</taxon>
        <taxon>Parabasalia</taxon>
        <taxon>Tritrichomonadida</taxon>
        <taxon>Tritrichomonadidae</taxon>
        <taxon>Tritrichomonas</taxon>
    </lineage>
</organism>
<dbReference type="InterPro" id="IPR001005">
    <property type="entry name" value="SANT/Myb"/>
</dbReference>
<evidence type="ECO:0000259" key="6">
    <source>
        <dbReference type="PROSITE" id="PS51294"/>
    </source>
</evidence>
<keyword evidence="1" id="KW-0805">Transcription regulation</keyword>
<dbReference type="SUPFAM" id="SSF46689">
    <property type="entry name" value="Homeodomain-like"/>
    <property type="match status" value="1"/>
</dbReference>
<evidence type="ECO:0000256" key="1">
    <source>
        <dbReference type="ARBA" id="ARBA00023015"/>
    </source>
</evidence>
<evidence type="ECO:0000313" key="7">
    <source>
        <dbReference type="EMBL" id="KAK8845883.1"/>
    </source>
</evidence>
<keyword evidence="3" id="KW-0804">Transcription</keyword>
<dbReference type="InterPro" id="IPR017930">
    <property type="entry name" value="Myb_dom"/>
</dbReference>
<name>A0ABR2HFL6_9EUKA</name>
<evidence type="ECO:0000256" key="4">
    <source>
        <dbReference type="ARBA" id="ARBA00023242"/>
    </source>
</evidence>
<dbReference type="PANTHER" id="PTHR46621">
    <property type="entry name" value="SNRNA-ACTIVATING PROTEIN COMPLEX SUBUNIT 4"/>
    <property type="match status" value="1"/>
</dbReference>
<feature type="domain" description="Myb-like" evidence="5">
    <location>
        <begin position="111"/>
        <end position="161"/>
    </location>
</feature>
<accession>A0ABR2HFL6</accession>
<proteinExistence type="predicted"/>
<dbReference type="EMBL" id="JAPFFF010000030">
    <property type="protein sequence ID" value="KAK8845883.1"/>
    <property type="molecule type" value="Genomic_DNA"/>
</dbReference>
<evidence type="ECO:0000259" key="5">
    <source>
        <dbReference type="PROSITE" id="PS50090"/>
    </source>
</evidence>
<comment type="caution">
    <text evidence="7">The sequence shown here is derived from an EMBL/GenBank/DDBJ whole genome shotgun (WGS) entry which is preliminary data.</text>
</comment>
<dbReference type="SMART" id="SM00717">
    <property type="entry name" value="SANT"/>
    <property type="match status" value="2"/>
</dbReference>
<dbReference type="InterPro" id="IPR009057">
    <property type="entry name" value="Homeodomain-like_sf"/>
</dbReference>
<dbReference type="InterPro" id="IPR051575">
    <property type="entry name" value="Myb-like_DNA-bd"/>
</dbReference>
<dbReference type="Pfam" id="PF00249">
    <property type="entry name" value="Myb_DNA-binding"/>
    <property type="match status" value="2"/>
</dbReference>
<sequence length="293" mass="34661">MIQEDSQIASLSDLLPVKIDFKNDVFNNTKQEMIQYSPLIPDNSILNSNNEDKSHQKSNIYPKRKFFTPSEDNLLMNAVLKYKQESWNEIAQYVPGRTPKQCRDRWVNYLQPSLNFEPWKDSDDQLLVSLVNKYGTHWSKMKTYFPNRSTSSIKNRWYLLIKDQVKELPIEELIISYLGAFSKKKIPIKSTKYKDIFNIMDQNNFLRFNENISNYDLLELSSKAQRKTSSQKYYFLVKETSPKINSSNLISNEDLINLQKINNCFQDNHDIKHEENISNEEELISFTPEELEW</sequence>
<evidence type="ECO:0000256" key="2">
    <source>
        <dbReference type="ARBA" id="ARBA00023125"/>
    </source>
</evidence>
<keyword evidence="8" id="KW-1185">Reference proteome</keyword>
<dbReference type="Gene3D" id="1.10.10.60">
    <property type="entry name" value="Homeodomain-like"/>
    <property type="match status" value="2"/>
</dbReference>